<keyword evidence="1" id="KW-0472">Membrane</keyword>
<evidence type="ECO:0000256" key="1">
    <source>
        <dbReference type="SAM" id="Phobius"/>
    </source>
</evidence>
<sequence length="186" mass="20711">MNGSSYKKRSVIAVAFVVANLTILVVGGWFLTSQIVSSSAQLTEKKGMLEATQKNWGQITHSQKELQSIKPELVKIDEAFVPEDQPIEFINLLESLAQRTNNLFEISLTTVSDPKKKEDGLFFQVRLTGSFSNLIHFLNYLQNMKYRVQVRSLNINAYGGGVASIKEVEVPANSVYGIIDLKALTN</sequence>
<organism evidence="2 3">
    <name type="scientific">Candidatus Portnoybacteria bacterium RBG_19FT_COMBO_36_7</name>
    <dbReference type="NCBI Taxonomy" id="1801992"/>
    <lineage>
        <taxon>Bacteria</taxon>
        <taxon>Candidatus Portnoyibacteriota</taxon>
    </lineage>
</organism>
<dbReference type="AlphaFoldDB" id="A0A1G2F8W5"/>
<accession>A0A1G2F8W5</accession>
<dbReference type="STRING" id="1801992.A2Y98_00815"/>
<evidence type="ECO:0000313" key="2">
    <source>
        <dbReference type="EMBL" id="OGZ33991.1"/>
    </source>
</evidence>
<protein>
    <recommendedName>
        <fullName evidence="4">Type 4a pilus biogenesis protein PilO</fullName>
    </recommendedName>
</protein>
<feature type="transmembrane region" description="Helical" evidence="1">
    <location>
        <begin position="12"/>
        <end position="31"/>
    </location>
</feature>
<dbReference type="Proteomes" id="UP000179099">
    <property type="component" value="Unassembled WGS sequence"/>
</dbReference>
<comment type="caution">
    <text evidence="2">The sequence shown here is derived from an EMBL/GenBank/DDBJ whole genome shotgun (WGS) entry which is preliminary data.</text>
</comment>
<keyword evidence="1" id="KW-0812">Transmembrane</keyword>
<proteinExistence type="predicted"/>
<evidence type="ECO:0008006" key="4">
    <source>
        <dbReference type="Google" id="ProtNLM"/>
    </source>
</evidence>
<evidence type="ECO:0000313" key="3">
    <source>
        <dbReference type="Proteomes" id="UP000179099"/>
    </source>
</evidence>
<dbReference type="InterPro" id="IPR014717">
    <property type="entry name" value="Transl_elong_EF1B/ribsomal_bS6"/>
</dbReference>
<reference evidence="2 3" key="1">
    <citation type="journal article" date="2016" name="Nat. Commun.">
        <title>Thousands of microbial genomes shed light on interconnected biogeochemical processes in an aquifer system.</title>
        <authorList>
            <person name="Anantharaman K."/>
            <person name="Brown C.T."/>
            <person name="Hug L.A."/>
            <person name="Sharon I."/>
            <person name="Castelle C.J."/>
            <person name="Probst A.J."/>
            <person name="Thomas B.C."/>
            <person name="Singh A."/>
            <person name="Wilkins M.J."/>
            <person name="Karaoz U."/>
            <person name="Brodie E.L."/>
            <person name="Williams K.H."/>
            <person name="Hubbard S.S."/>
            <person name="Banfield J.F."/>
        </authorList>
    </citation>
    <scope>NUCLEOTIDE SEQUENCE [LARGE SCALE GENOMIC DNA]</scope>
</reference>
<dbReference type="EMBL" id="MHMW01000021">
    <property type="protein sequence ID" value="OGZ33991.1"/>
    <property type="molecule type" value="Genomic_DNA"/>
</dbReference>
<gene>
    <name evidence="2" type="ORF">A2Y98_00815</name>
</gene>
<dbReference type="Gene3D" id="3.30.70.60">
    <property type="match status" value="1"/>
</dbReference>
<name>A0A1G2F8W5_9BACT</name>
<keyword evidence="1" id="KW-1133">Transmembrane helix</keyword>